<protein>
    <submittedName>
        <fullName evidence="1">Uncharacterized protein</fullName>
    </submittedName>
</protein>
<sequence>MALSFENIRVGKKYILKNYGEKALFQVLEKTADNDFRVKDLQTLESYMISDLIRYGKGKDYDFYELEK</sequence>
<reference evidence="1 2" key="1">
    <citation type="submission" date="2014-09" db="EMBL/GenBank/DDBJ databases">
        <title>Sporocytophaga myxococcoides PG-01 genome sequencing.</title>
        <authorList>
            <person name="Liu L."/>
            <person name="Gao P.J."/>
            <person name="Chen G.J."/>
            <person name="Wang L.S."/>
        </authorList>
    </citation>
    <scope>NUCLEOTIDE SEQUENCE [LARGE SCALE GENOMIC DNA]</scope>
    <source>
        <strain evidence="1 2">PG-01</strain>
    </source>
</reference>
<gene>
    <name evidence="1" type="ORF">MYP_2511</name>
</gene>
<proteinExistence type="predicted"/>
<name>A0A098LFS0_9BACT</name>
<comment type="caution">
    <text evidence="1">The sequence shown here is derived from an EMBL/GenBank/DDBJ whole genome shotgun (WGS) entry which is preliminary data.</text>
</comment>
<dbReference type="OrthoDB" id="853687at2"/>
<dbReference type="EMBL" id="BBLT01000004">
    <property type="protein sequence ID" value="GAL85282.1"/>
    <property type="molecule type" value="Genomic_DNA"/>
</dbReference>
<dbReference type="RefSeq" id="WP_045463555.1">
    <property type="nucleotide sequence ID" value="NZ_BBLT01000004.1"/>
</dbReference>
<dbReference type="eggNOG" id="ENOG5033HGA">
    <property type="taxonomic scope" value="Bacteria"/>
</dbReference>
<dbReference type="AlphaFoldDB" id="A0A098LFS0"/>
<accession>A0A098LFS0</accession>
<keyword evidence="2" id="KW-1185">Reference proteome</keyword>
<evidence type="ECO:0000313" key="2">
    <source>
        <dbReference type="Proteomes" id="UP000030185"/>
    </source>
</evidence>
<dbReference type="Proteomes" id="UP000030185">
    <property type="component" value="Unassembled WGS sequence"/>
</dbReference>
<dbReference type="STRING" id="153721.MYP_2511"/>
<evidence type="ECO:0000313" key="1">
    <source>
        <dbReference type="EMBL" id="GAL85282.1"/>
    </source>
</evidence>
<organism evidence="1 2">
    <name type="scientific">Sporocytophaga myxococcoides</name>
    <dbReference type="NCBI Taxonomy" id="153721"/>
    <lineage>
        <taxon>Bacteria</taxon>
        <taxon>Pseudomonadati</taxon>
        <taxon>Bacteroidota</taxon>
        <taxon>Cytophagia</taxon>
        <taxon>Cytophagales</taxon>
        <taxon>Cytophagaceae</taxon>
        <taxon>Sporocytophaga</taxon>
    </lineage>
</organism>